<dbReference type="SUPFAM" id="SSF48508">
    <property type="entry name" value="Nuclear receptor ligand-binding domain"/>
    <property type="match status" value="1"/>
</dbReference>
<feature type="region of interest" description="Disordered" evidence="4">
    <location>
        <begin position="604"/>
        <end position="638"/>
    </location>
</feature>
<feature type="compositionally biased region" description="Low complexity" evidence="4">
    <location>
        <begin position="742"/>
        <end position="752"/>
    </location>
</feature>
<evidence type="ECO:0000256" key="1">
    <source>
        <dbReference type="ARBA" id="ARBA00023015"/>
    </source>
</evidence>
<protein>
    <recommendedName>
        <fullName evidence="5">NR LBD domain-containing protein</fullName>
    </recommendedName>
</protein>
<dbReference type="Gene3D" id="1.10.565.10">
    <property type="entry name" value="Retinoid X Receptor"/>
    <property type="match status" value="1"/>
</dbReference>
<feature type="compositionally biased region" description="Basic and acidic residues" evidence="4">
    <location>
        <begin position="466"/>
        <end position="480"/>
    </location>
</feature>
<dbReference type="AlphaFoldDB" id="A0ABD2I940"/>
<keyword evidence="7" id="KW-1185">Reference proteome</keyword>
<dbReference type="SMART" id="SM00430">
    <property type="entry name" value="HOLI"/>
    <property type="match status" value="1"/>
</dbReference>
<evidence type="ECO:0000313" key="7">
    <source>
        <dbReference type="Proteomes" id="UP001620645"/>
    </source>
</evidence>
<sequence length="1036" mass="118071">MDPTLVEAEQSAELSQFIQSLYKRREFLQQQLKKKEEKNCHMETESGANVNHEDENENGQIEKIKQEIGSVILLLRTMPHFEMLEPTDQVILLSFVTIPLIEINARFNPLKNNSEIITKINENNSFDPLFHAATVKTLQLSDEEFFLVCALTSSNSAVTAGLSDAGHHTLQHLSEHYANLLMHHLCTNYGNMAGAFRHAELVHLTESLIPDYWTTIYRSGHIEPGRSNEQFITFPNSKHMYIGYWISSEKHYHEAYGSVYSDGIDDRGTQYCGTFADVYQNKSAKICGSFRILSSKRNATTNPFEFVPISDAIKNPEKAVEYLDWQIARFRTNSSEKWVIGCSNILKRIAYFPHNGGQLKKIDFKENVRTILDNNVQVLQRSAAFDPRDLYEQVPSVAQIAAATRKTTAKKLTTKTMPKTTRITMKTTSTTTETPAEHEHDYDNLAGAGIEWDANVEAKPPSDSSQKLEESNQRENEDKKMKGKMCKSDSSTQNLSNEEIDELIGTIKKDTPPRLIVKKERSRELIDYKIENQARISTEDLGKLKKLANIRIRGDEAHHSFYDEEIYREIGAETSDDEIHEILSDYDRNSRISIPRNEEQIIEQNFKPSPNSKELEDLQDKRKKARGKNLSEPSGQNRMKQIFNSAGYHDPSEPSSSNYDQDDFSFDFGRAWLSPSANNPRVFKSEARTAPSSPITHLMPSTSNSSPISPRRSSWQGPPVYNDQQGSNSAASSAPSSPPMPKSSATSPSSSPNTKMRKTKKSLSFNKLFGRKSSGDGEKQLTEEDYGGWLRYKECELGIQNAITTIRSRLDQWDAEVKKKKQIKINARELSPDYSRSVSPTKREWDETRRRRLDTMNNTFRGTPPSSPSNEGNNKKKELDEGPYIDAAIYSPEMLEKIEKQEGKKVYVTKKYDLAAHARTVEEAKENLILYDKKIDELRKMEAKFAALTYQNNSEEQTEQQRIEIQYEKQYVSQKIVRQIYAVGGTLNILYLNVCEMVESGYTEEKKKLSKKLGTLIRRINKGDEETDESDIALLQ</sequence>
<feature type="region of interest" description="Disordered" evidence="4">
    <location>
        <begin position="456"/>
        <end position="494"/>
    </location>
</feature>
<evidence type="ECO:0000256" key="2">
    <source>
        <dbReference type="ARBA" id="ARBA00023163"/>
    </source>
</evidence>
<evidence type="ECO:0000259" key="5">
    <source>
        <dbReference type="SMART" id="SM00430"/>
    </source>
</evidence>
<organism evidence="6 7">
    <name type="scientific">Heterodera schachtii</name>
    <name type="common">Sugarbeet cyst nematode worm</name>
    <name type="synonym">Tylenchus schachtii</name>
    <dbReference type="NCBI Taxonomy" id="97005"/>
    <lineage>
        <taxon>Eukaryota</taxon>
        <taxon>Metazoa</taxon>
        <taxon>Ecdysozoa</taxon>
        <taxon>Nematoda</taxon>
        <taxon>Chromadorea</taxon>
        <taxon>Rhabditida</taxon>
        <taxon>Tylenchina</taxon>
        <taxon>Tylenchomorpha</taxon>
        <taxon>Tylenchoidea</taxon>
        <taxon>Heteroderidae</taxon>
        <taxon>Heteroderinae</taxon>
        <taxon>Heterodera</taxon>
    </lineage>
</organism>
<keyword evidence="2" id="KW-0804">Transcription</keyword>
<dbReference type="InterPro" id="IPR035500">
    <property type="entry name" value="NHR-like_dom_sf"/>
</dbReference>
<evidence type="ECO:0000313" key="6">
    <source>
        <dbReference type="EMBL" id="KAL3075646.1"/>
    </source>
</evidence>
<feature type="region of interest" description="Disordered" evidence="4">
    <location>
        <begin position="855"/>
        <end position="880"/>
    </location>
</feature>
<keyword evidence="3" id="KW-0675">Receptor</keyword>
<evidence type="ECO:0000256" key="3">
    <source>
        <dbReference type="ARBA" id="ARBA00023170"/>
    </source>
</evidence>
<feature type="region of interest" description="Disordered" evidence="4">
    <location>
        <begin position="686"/>
        <end position="781"/>
    </location>
</feature>
<proteinExistence type="predicted"/>
<accession>A0ABD2I940</accession>
<feature type="domain" description="NR LBD" evidence="5">
    <location>
        <begin position="62"/>
        <end position="212"/>
    </location>
</feature>
<reference evidence="6 7" key="1">
    <citation type="submission" date="2024-10" db="EMBL/GenBank/DDBJ databases">
        <authorList>
            <person name="Kim D."/>
        </authorList>
    </citation>
    <scope>NUCLEOTIDE SEQUENCE [LARGE SCALE GENOMIC DNA]</scope>
    <source>
        <strain evidence="6">Taebaek</strain>
    </source>
</reference>
<dbReference type="EMBL" id="JBICCN010000348">
    <property type="protein sequence ID" value="KAL3075646.1"/>
    <property type="molecule type" value="Genomic_DNA"/>
</dbReference>
<keyword evidence="1" id="KW-0805">Transcription regulation</keyword>
<dbReference type="Proteomes" id="UP001620645">
    <property type="component" value="Unassembled WGS sequence"/>
</dbReference>
<comment type="caution">
    <text evidence="6">The sequence shown here is derived from an EMBL/GenBank/DDBJ whole genome shotgun (WGS) entry which is preliminary data.</text>
</comment>
<evidence type="ECO:0000256" key="4">
    <source>
        <dbReference type="SAM" id="MobiDB-lite"/>
    </source>
</evidence>
<dbReference type="InterPro" id="IPR000536">
    <property type="entry name" value="Nucl_hrmn_rcpt_lig-bd"/>
</dbReference>
<name>A0ABD2I940_HETSC</name>
<gene>
    <name evidence="6" type="ORF">niasHS_012476</name>
</gene>
<feature type="compositionally biased region" description="Low complexity" evidence="4">
    <location>
        <begin position="700"/>
        <end position="714"/>
    </location>
</feature>